<dbReference type="Proteomes" id="UP000074561">
    <property type="component" value="Chromosome"/>
</dbReference>
<dbReference type="EMBL" id="CP013234">
    <property type="protein sequence ID" value="AMP05789.1"/>
    <property type="molecule type" value="Genomic_DNA"/>
</dbReference>
<accession>A0A127Q6V5</accession>
<sequence length="49" mass="5539">MTVDDVWIVRRRHATTAGKALLSRSRKRADALPKRNIVLHLASTLMKIA</sequence>
<proteinExistence type="predicted"/>
<protein>
    <recommendedName>
        <fullName evidence="3">Transposase</fullName>
    </recommendedName>
</protein>
<evidence type="ECO:0000313" key="1">
    <source>
        <dbReference type="EMBL" id="AMP05789.1"/>
    </source>
</evidence>
<evidence type="ECO:0000313" key="2">
    <source>
        <dbReference type="Proteomes" id="UP000074561"/>
    </source>
</evidence>
<gene>
    <name evidence="1" type="ORF">CPter91_3463</name>
</gene>
<dbReference type="KEGG" id="cpra:CPter91_3463"/>
<name>A0A127Q6V5_9BURK</name>
<dbReference type="AlphaFoldDB" id="A0A127Q6V5"/>
<reference evidence="1 2" key="1">
    <citation type="submission" date="2015-11" db="EMBL/GenBank/DDBJ databases">
        <title>Exploring the genomic traits of fungus-feeding bacterial genus Collimonas.</title>
        <authorList>
            <person name="Song C."/>
            <person name="Schmidt R."/>
            <person name="de Jager V."/>
            <person name="Krzyzanowska D."/>
            <person name="Jongedijk E."/>
            <person name="Cankar K."/>
            <person name="Beekwilder J."/>
            <person name="van Veen A."/>
            <person name="de Boer W."/>
            <person name="van Veen J.A."/>
            <person name="Garbeva P."/>
        </authorList>
    </citation>
    <scope>NUCLEOTIDE SEQUENCE [LARGE SCALE GENOMIC DNA]</scope>
    <source>
        <strain evidence="1 2">Ter91</strain>
    </source>
</reference>
<organism evidence="1 2">
    <name type="scientific">Collimonas pratensis</name>
    <dbReference type="NCBI Taxonomy" id="279113"/>
    <lineage>
        <taxon>Bacteria</taxon>
        <taxon>Pseudomonadati</taxon>
        <taxon>Pseudomonadota</taxon>
        <taxon>Betaproteobacteria</taxon>
        <taxon>Burkholderiales</taxon>
        <taxon>Oxalobacteraceae</taxon>
        <taxon>Collimonas</taxon>
    </lineage>
</organism>
<evidence type="ECO:0008006" key="3">
    <source>
        <dbReference type="Google" id="ProtNLM"/>
    </source>
</evidence>
<dbReference type="PATRIC" id="fig|279113.9.peg.3428"/>